<dbReference type="GO" id="GO:0006633">
    <property type="term" value="P:fatty acid biosynthetic process"/>
    <property type="evidence" value="ECO:0007669"/>
    <property type="project" value="UniProtKB-UniRule"/>
</dbReference>
<protein>
    <recommendedName>
        <fullName evidence="4 11">3-oxoacyl-[acyl-carrier-protein] synthase 2</fullName>
        <ecNumber evidence="3 11">2.3.1.179</ecNumber>
    </recommendedName>
</protein>
<dbReference type="EMBL" id="CP130612">
    <property type="protein sequence ID" value="WKW12199.1"/>
    <property type="molecule type" value="Genomic_DNA"/>
</dbReference>
<dbReference type="InterPro" id="IPR014031">
    <property type="entry name" value="Ketoacyl_synth_C"/>
</dbReference>
<evidence type="ECO:0000256" key="2">
    <source>
        <dbReference type="ARBA" id="ARBA00008467"/>
    </source>
</evidence>
<evidence type="ECO:0000313" key="17">
    <source>
        <dbReference type="Proteomes" id="UP001229955"/>
    </source>
</evidence>
<keyword evidence="6 11" id="KW-0808">Transferase</keyword>
<comment type="similarity">
    <text evidence="2 11 13">Belongs to the thiolase-like superfamily. Beta-ketoacyl-ACP synthases family.</text>
</comment>
<gene>
    <name evidence="16" type="primary">fabF</name>
    <name evidence="15" type="ORF">Strain138_001481</name>
    <name evidence="16" type="ORF">Strain318_001481</name>
</gene>
<dbReference type="PROSITE" id="PS52004">
    <property type="entry name" value="KS3_2"/>
    <property type="match status" value="1"/>
</dbReference>
<feature type="domain" description="Ketosynthase family 3 (KS3)" evidence="14">
    <location>
        <begin position="5"/>
        <end position="413"/>
    </location>
</feature>
<sequence length="416" mass="43650">MAGGKRRVVITGAGVVTSVGNDLKTTWESLLAGKSGGAPITRFDTTDFKVKFACETKGFDPALYMDRKEVKRSDLYTQYAMAASVQAMTDAGLASGGFDPYRTGVVIGSGIGGIATFEDQLKVYLTHGPNRISPFFVPMFIGDIAAGVVSMRFQAKGPNYAVQSACATSAHAIGDAFRMIAYGDADVMIAGGSEAAVTPMSIGGFGNMQAHSTRNDSPATASRPFDATRDGFVLGEGAGIVVLEELSHAQKRGARILAEIVGYGATGDAYHLTGQPDDHEGLQRAMTRALEDGGLHPEDVQYINAHGTSTPLNDPNEIRAIKKVFGAHATALNVSSTKSSTGHMLGAAGSVEAIFTTMAMVHGIIPPTINYQTPDPECDLDITPNTPVAREVHAALSNSSGFGGHNVSIALKRYTE</sequence>
<accession>A0AA49K0R5</accession>
<dbReference type="InterPro" id="IPR000794">
    <property type="entry name" value="Beta-ketoacyl_synthase"/>
</dbReference>
<dbReference type="PROSITE" id="PS00606">
    <property type="entry name" value="KS3_1"/>
    <property type="match status" value="1"/>
</dbReference>
<keyword evidence="5 11" id="KW-0444">Lipid biosynthesis</keyword>
<evidence type="ECO:0000256" key="4">
    <source>
        <dbReference type="ARBA" id="ARBA00014657"/>
    </source>
</evidence>
<evidence type="ECO:0000256" key="11">
    <source>
        <dbReference type="PIRNR" id="PIRNR000447"/>
    </source>
</evidence>
<dbReference type="SMART" id="SM00825">
    <property type="entry name" value="PKS_KS"/>
    <property type="match status" value="1"/>
</dbReference>
<evidence type="ECO:0000256" key="7">
    <source>
        <dbReference type="ARBA" id="ARBA00022832"/>
    </source>
</evidence>
<keyword evidence="7" id="KW-0276">Fatty acid metabolism</keyword>
<comment type="catalytic activity">
    <reaction evidence="11">
        <text>(9Z)-hexadecenoyl-[ACP] + malonyl-[ACP] + H(+) = 3-oxo-(11Z)-octadecenoyl-[ACP] + holo-[ACP] + CO2</text>
        <dbReference type="Rhea" id="RHEA:55040"/>
        <dbReference type="Rhea" id="RHEA-COMP:9623"/>
        <dbReference type="Rhea" id="RHEA-COMP:9685"/>
        <dbReference type="Rhea" id="RHEA-COMP:10800"/>
        <dbReference type="Rhea" id="RHEA-COMP:14074"/>
        <dbReference type="ChEBI" id="CHEBI:15378"/>
        <dbReference type="ChEBI" id="CHEBI:16526"/>
        <dbReference type="ChEBI" id="CHEBI:64479"/>
        <dbReference type="ChEBI" id="CHEBI:78449"/>
        <dbReference type="ChEBI" id="CHEBI:83989"/>
        <dbReference type="ChEBI" id="CHEBI:138538"/>
        <dbReference type="EC" id="2.3.1.179"/>
    </reaction>
</comment>
<dbReference type="InterPro" id="IPR017568">
    <property type="entry name" value="3-oxoacyl-ACP_synth-2"/>
</dbReference>
<dbReference type="Pfam" id="PF02801">
    <property type="entry name" value="Ketoacyl-synt_C"/>
    <property type="match status" value="1"/>
</dbReference>
<dbReference type="PANTHER" id="PTHR11712">
    <property type="entry name" value="POLYKETIDE SYNTHASE-RELATED"/>
    <property type="match status" value="1"/>
</dbReference>
<dbReference type="EC" id="2.3.1.179" evidence="3 11"/>
<dbReference type="InterPro" id="IPR020841">
    <property type="entry name" value="PKS_Beta-ketoAc_synthase_dom"/>
</dbReference>
<evidence type="ECO:0000256" key="9">
    <source>
        <dbReference type="ARBA" id="ARBA00023160"/>
    </source>
</evidence>
<dbReference type="CDD" id="cd00834">
    <property type="entry name" value="KAS_I_II"/>
    <property type="match status" value="1"/>
</dbReference>
<keyword evidence="8" id="KW-0443">Lipid metabolism</keyword>
<dbReference type="FunFam" id="3.40.47.10:FF:000009">
    <property type="entry name" value="3-oxoacyl-[acyl-carrier-protein] synthase 2"/>
    <property type="match status" value="1"/>
</dbReference>
<keyword evidence="17" id="KW-1185">Reference proteome</keyword>
<evidence type="ECO:0000256" key="13">
    <source>
        <dbReference type="RuleBase" id="RU003694"/>
    </source>
</evidence>
<name>A0AA49K0R5_9BACT</name>
<dbReference type="PANTHER" id="PTHR11712:SF336">
    <property type="entry name" value="3-OXOACYL-[ACYL-CARRIER-PROTEIN] SYNTHASE, MITOCHONDRIAL"/>
    <property type="match status" value="1"/>
</dbReference>
<evidence type="ECO:0000256" key="5">
    <source>
        <dbReference type="ARBA" id="ARBA00022516"/>
    </source>
</evidence>
<dbReference type="Pfam" id="PF00109">
    <property type="entry name" value="ketoacyl-synt"/>
    <property type="match status" value="1"/>
</dbReference>
<dbReference type="RefSeq" id="WP_367885080.1">
    <property type="nucleotide sequence ID" value="NZ_CP130612.1"/>
</dbReference>
<dbReference type="InterPro" id="IPR016039">
    <property type="entry name" value="Thiolase-like"/>
</dbReference>
<proteinExistence type="inferred from homology"/>
<evidence type="ECO:0000256" key="6">
    <source>
        <dbReference type="ARBA" id="ARBA00022679"/>
    </source>
</evidence>
<feature type="active site" description="For beta-ketoacyl synthase activity" evidence="12">
    <location>
        <position position="166"/>
    </location>
</feature>
<dbReference type="GO" id="GO:0005829">
    <property type="term" value="C:cytosol"/>
    <property type="evidence" value="ECO:0007669"/>
    <property type="project" value="TreeGrafter"/>
</dbReference>
<evidence type="ECO:0000313" key="16">
    <source>
        <dbReference type="EMBL" id="WKW15108.1"/>
    </source>
</evidence>
<comment type="function">
    <text evidence="11">Involved in the type II fatty acid elongation cycle. Catalyzes the elongation of a wide range of acyl-ACP by the addition of two carbons from malonyl-ACP to an acyl acceptor. Can efficiently catalyze the conversion of palmitoleoyl-ACP (cis-hexadec-9-enoyl-ACP) to cis-vaccenoyl-ACP (cis-octadec-11-enoyl-ACP), an essential step in the thermal regulation of fatty acid composition.</text>
</comment>
<evidence type="ECO:0000259" key="14">
    <source>
        <dbReference type="PROSITE" id="PS52004"/>
    </source>
</evidence>
<evidence type="ECO:0000313" key="15">
    <source>
        <dbReference type="EMBL" id="WKW12199.1"/>
    </source>
</evidence>
<evidence type="ECO:0000256" key="1">
    <source>
        <dbReference type="ARBA" id="ARBA00005194"/>
    </source>
</evidence>
<evidence type="ECO:0000256" key="8">
    <source>
        <dbReference type="ARBA" id="ARBA00023098"/>
    </source>
</evidence>
<dbReference type="EMBL" id="CP130613">
    <property type="protein sequence ID" value="WKW15108.1"/>
    <property type="molecule type" value="Genomic_DNA"/>
</dbReference>
<accession>A0AA49JUL3</accession>
<evidence type="ECO:0000256" key="12">
    <source>
        <dbReference type="PIRSR" id="PIRSR000447-1"/>
    </source>
</evidence>
<comment type="pathway">
    <text evidence="1 11">Lipid metabolism; fatty acid biosynthesis.</text>
</comment>
<dbReference type="InterPro" id="IPR018201">
    <property type="entry name" value="Ketoacyl_synth_AS"/>
</dbReference>
<dbReference type="NCBIfam" id="TIGR03150">
    <property type="entry name" value="fabF"/>
    <property type="match status" value="1"/>
</dbReference>
<dbReference type="NCBIfam" id="NF005589">
    <property type="entry name" value="PRK07314.1"/>
    <property type="match status" value="1"/>
</dbReference>
<keyword evidence="10 11" id="KW-0012">Acyltransferase</keyword>
<organism evidence="16 17">
    <name type="scientific">Pseudogemmatithrix spongiicola</name>
    <dbReference type="NCBI Taxonomy" id="3062599"/>
    <lineage>
        <taxon>Bacteria</taxon>
        <taxon>Pseudomonadati</taxon>
        <taxon>Gemmatimonadota</taxon>
        <taxon>Gemmatimonadia</taxon>
        <taxon>Gemmatimonadales</taxon>
        <taxon>Gemmatimonadaceae</taxon>
        <taxon>Pseudogemmatithrix</taxon>
    </lineage>
</organism>
<dbReference type="Proteomes" id="UP001229955">
    <property type="component" value="Chromosome"/>
</dbReference>
<dbReference type="GO" id="GO:0004315">
    <property type="term" value="F:3-oxoacyl-[acyl-carrier-protein] synthase activity"/>
    <property type="evidence" value="ECO:0007669"/>
    <property type="project" value="UniProtKB-UniRule"/>
</dbReference>
<evidence type="ECO:0000256" key="3">
    <source>
        <dbReference type="ARBA" id="ARBA00012356"/>
    </source>
</evidence>
<evidence type="ECO:0000256" key="10">
    <source>
        <dbReference type="ARBA" id="ARBA00023315"/>
    </source>
</evidence>
<dbReference type="AlphaFoldDB" id="A0AA49K0R5"/>
<dbReference type="PIRSF" id="PIRSF000447">
    <property type="entry name" value="KAS_II"/>
    <property type="match status" value="1"/>
</dbReference>
<reference evidence="16" key="1">
    <citation type="submission" date="2023-07" db="EMBL/GenBank/DDBJ databases">
        <authorList>
            <person name="Haufschild T."/>
            <person name="Kallscheuer N."/>
            <person name="Hammer J."/>
            <person name="Kohn T."/>
            <person name="Kabuu M."/>
            <person name="Jogler M."/>
            <person name="Wohfarth N."/>
            <person name="Heuer A."/>
            <person name="Rohde M."/>
            <person name="van Teeseling M.C.F."/>
            <person name="Jogler C."/>
        </authorList>
    </citation>
    <scope>NUCLEOTIDE SEQUENCE</scope>
    <source>
        <strain evidence="15">Strain 138</strain>
        <strain evidence="16">Strain 318</strain>
    </source>
</reference>
<dbReference type="InterPro" id="IPR014030">
    <property type="entry name" value="Ketoacyl_synth_N"/>
</dbReference>
<dbReference type="KEGG" id="pspc:Strain318_001481"/>
<dbReference type="SUPFAM" id="SSF53901">
    <property type="entry name" value="Thiolase-like"/>
    <property type="match status" value="2"/>
</dbReference>
<comment type="catalytic activity">
    <reaction evidence="11">
        <text>a fatty acyl-[ACP] + malonyl-[ACP] + H(+) = a 3-oxoacyl-[ACP] + holo-[ACP] + CO2</text>
        <dbReference type="Rhea" id="RHEA:22836"/>
        <dbReference type="Rhea" id="RHEA-COMP:9623"/>
        <dbReference type="Rhea" id="RHEA-COMP:9685"/>
        <dbReference type="Rhea" id="RHEA-COMP:9916"/>
        <dbReference type="Rhea" id="RHEA-COMP:14125"/>
        <dbReference type="ChEBI" id="CHEBI:15378"/>
        <dbReference type="ChEBI" id="CHEBI:16526"/>
        <dbReference type="ChEBI" id="CHEBI:64479"/>
        <dbReference type="ChEBI" id="CHEBI:78449"/>
        <dbReference type="ChEBI" id="CHEBI:78776"/>
        <dbReference type="ChEBI" id="CHEBI:138651"/>
    </reaction>
</comment>
<keyword evidence="9 11" id="KW-0275">Fatty acid biosynthesis</keyword>
<dbReference type="Gene3D" id="3.40.47.10">
    <property type="match status" value="1"/>
</dbReference>